<dbReference type="Proteomes" id="UP000053647">
    <property type="component" value="Unassembled WGS sequence"/>
</dbReference>
<evidence type="ECO:0000313" key="2">
    <source>
        <dbReference type="Proteomes" id="UP000053647"/>
    </source>
</evidence>
<reference evidence="1 2" key="1">
    <citation type="submission" date="2014-06" db="EMBL/GenBank/DDBJ databases">
        <authorList>
            <consortium name="DOE Joint Genome Institute"/>
            <person name="Kuo A."/>
            <person name="Kohler A."/>
            <person name="Nagy L.G."/>
            <person name="Floudas D."/>
            <person name="Copeland A."/>
            <person name="Barry K.W."/>
            <person name="Cichocki N."/>
            <person name="Veneault-Fourrey C."/>
            <person name="LaButti K."/>
            <person name="Lindquist E.A."/>
            <person name="Lipzen A."/>
            <person name="Lundell T."/>
            <person name="Morin E."/>
            <person name="Murat C."/>
            <person name="Sun H."/>
            <person name="Tunlid A."/>
            <person name="Henrissat B."/>
            <person name="Grigoriev I.V."/>
            <person name="Hibbett D.S."/>
            <person name="Martin F."/>
            <person name="Nordberg H.P."/>
            <person name="Cantor M.N."/>
            <person name="Hua S.X."/>
        </authorList>
    </citation>
    <scope>NUCLEOTIDE SEQUENCE [LARGE SCALE GENOMIC DNA]</scope>
    <source>
        <strain evidence="1 2">ATCC 200175</strain>
    </source>
</reference>
<name>A0A0C9T0D1_PAXIN</name>
<accession>A0A0C9T0D1</accession>
<organism evidence="1 2">
    <name type="scientific">Paxillus involutus ATCC 200175</name>
    <dbReference type="NCBI Taxonomy" id="664439"/>
    <lineage>
        <taxon>Eukaryota</taxon>
        <taxon>Fungi</taxon>
        <taxon>Dikarya</taxon>
        <taxon>Basidiomycota</taxon>
        <taxon>Agaricomycotina</taxon>
        <taxon>Agaricomycetes</taxon>
        <taxon>Agaricomycetidae</taxon>
        <taxon>Boletales</taxon>
        <taxon>Paxilineae</taxon>
        <taxon>Paxillaceae</taxon>
        <taxon>Paxillus</taxon>
    </lineage>
</organism>
<keyword evidence="2" id="KW-1185">Reference proteome</keyword>
<dbReference type="OrthoDB" id="3227712at2759"/>
<feature type="non-terminal residue" evidence="1">
    <location>
        <position position="63"/>
    </location>
</feature>
<feature type="non-terminal residue" evidence="1">
    <location>
        <position position="1"/>
    </location>
</feature>
<gene>
    <name evidence="1" type="ORF">PAXINDRAFT_36124</name>
</gene>
<reference evidence="2" key="2">
    <citation type="submission" date="2015-01" db="EMBL/GenBank/DDBJ databases">
        <title>Evolutionary Origins and Diversification of the Mycorrhizal Mutualists.</title>
        <authorList>
            <consortium name="DOE Joint Genome Institute"/>
            <consortium name="Mycorrhizal Genomics Consortium"/>
            <person name="Kohler A."/>
            <person name="Kuo A."/>
            <person name="Nagy L.G."/>
            <person name="Floudas D."/>
            <person name="Copeland A."/>
            <person name="Barry K.W."/>
            <person name="Cichocki N."/>
            <person name="Veneault-Fourrey C."/>
            <person name="LaButti K."/>
            <person name="Lindquist E.A."/>
            <person name="Lipzen A."/>
            <person name="Lundell T."/>
            <person name="Morin E."/>
            <person name="Murat C."/>
            <person name="Riley R."/>
            <person name="Ohm R."/>
            <person name="Sun H."/>
            <person name="Tunlid A."/>
            <person name="Henrissat B."/>
            <person name="Grigoriev I.V."/>
            <person name="Hibbett D.S."/>
            <person name="Martin F."/>
        </authorList>
    </citation>
    <scope>NUCLEOTIDE SEQUENCE [LARGE SCALE GENOMIC DNA]</scope>
    <source>
        <strain evidence="2">ATCC 200175</strain>
    </source>
</reference>
<sequence>SLAEAKRRPDWPQWEQGIREELATLQNAGTWELADLPEGANLVGSKWVFRAKKDAAGNIVRYK</sequence>
<dbReference type="HOGENOM" id="CLU_201512_0_0_1"/>
<dbReference type="EMBL" id="KN821412">
    <property type="protein sequence ID" value="KIJ04913.1"/>
    <property type="molecule type" value="Genomic_DNA"/>
</dbReference>
<evidence type="ECO:0008006" key="3">
    <source>
        <dbReference type="Google" id="ProtNLM"/>
    </source>
</evidence>
<dbReference type="AlphaFoldDB" id="A0A0C9T0D1"/>
<proteinExistence type="predicted"/>
<protein>
    <recommendedName>
        <fullName evidence="3">Reverse transcriptase Ty1/copia-type domain-containing protein</fullName>
    </recommendedName>
</protein>
<evidence type="ECO:0000313" key="1">
    <source>
        <dbReference type="EMBL" id="KIJ04913.1"/>
    </source>
</evidence>